<dbReference type="InterPro" id="IPR005119">
    <property type="entry name" value="LysR_subst-bd"/>
</dbReference>
<gene>
    <name evidence="6" type="ORF">HFP15_20585</name>
</gene>
<keyword evidence="3" id="KW-0238">DNA-binding</keyword>
<sequence length="297" mass="32486">MRTPELRQLRYFVMVAEELSFTNAAGRLGIAQQSLSQQINVLERTLGVRLFDRDTRGTRLTEVGGLFLPEARTVIERAEQAVHTVQRAARGEVGRLSLAFLPAAKQLLPPVLRAFRARCPDVDLAVEDVGISQLVTGLRAGRYDAGVTHPPLVEGLASRTLVTERMCAVLPCGHPLAGRDELRLSDLAEEQWVLVERPAWPPWHQKYEDDFRDAGFEPNVVQRAPNVRDLLGLVSAGTGVSRLPESARVPGVVFVPLAGEAARTELVWLPQAGNPALRRLVEVTAELAETTGVTTTG</sequence>
<dbReference type="PANTHER" id="PTHR30346">
    <property type="entry name" value="TRANSCRIPTIONAL DUAL REGULATOR HCAR-RELATED"/>
    <property type="match status" value="1"/>
</dbReference>
<dbReference type="Pfam" id="PF00126">
    <property type="entry name" value="HTH_1"/>
    <property type="match status" value="1"/>
</dbReference>
<evidence type="ECO:0000313" key="7">
    <source>
        <dbReference type="Proteomes" id="UP000715441"/>
    </source>
</evidence>
<dbReference type="Gene3D" id="1.10.10.10">
    <property type="entry name" value="Winged helix-like DNA-binding domain superfamily/Winged helix DNA-binding domain"/>
    <property type="match status" value="1"/>
</dbReference>
<reference evidence="6 7" key="1">
    <citation type="submission" date="2020-04" db="EMBL/GenBank/DDBJ databases">
        <title>Novel species.</title>
        <authorList>
            <person name="Teo W.F.A."/>
            <person name="Lipun K."/>
            <person name="Srisuk N."/>
            <person name="Duangmal K."/>
        </authorList>
    </citation>
    <scope>NUCLEOTIDE SEQUENCE [LARGE SCALE GENOMIC DNA]</scope>
    <source>
        <strain evidence="6 7">K13G38</strain>
    </source>
</reference>
<evidence type="ECO:0000256" key="2">
    <source>
        <dbReference type="ARBA" id="ARBA00023015"/>
    </source>
</evidence>
<dbReference type="Gene3D" id="3.40.190.10">
    <property type="entry name" value="Periplasmic binding protein-like II"/>
    <property type="match status" value="2"/>
</dbReference>
<evidence type="ECO:0000256" key="3">
    <source>
        <dbReference type="ARBA" id="ARBA00023125"/>
    </source>
</evidence>
<dbReference type="Proteomes" id="UP000715441">
    <property type="component" value="Unassembled WGS sequence"/>
</dbReference>
<keyword evidence="4" id="KW-0804">Transcription</keyword>
<name>A0ABX1J667_9PSEU</name>
<comment type="caution">
    <text evidence="6">The sequence shown here is derived from an EMBL/GenBank/DDBJ whole genome shotgun (WGS) entry which is preliminary data.</text>
</comment>
<feature type="domain" description="HTH lysR-type" evidence="5">
    <location>
        <begin position="4"/>
        <end position="61"/>
    </location>
</feature>
<dbReference type="CDD" id="cd08414">
    <property type="entry name" value="PBP2_LTTR_aromatics_like"/>
    <property type="match status" value="1"/>
</dbReference>
<dbReference type="Pfam" id="PF03466">
    <property type="entry name" value="LysR_substrate"/>
    <property type="match status" value="1"/>
</dbReference>
<keyword evidence="7" id="KW-1185">Reference proteome</keyword>
<dbReference type="SUPFAM" id="SSF53850">
    <property type="entry name" value="Periplasmic binding protein-like II"/>
    <property type="match status" value="1"/>
</dbReference>
<organism evidence="6 7">
    <name type="scientific">Amycolatopsis acididurans</name>
    <dbReference type="NCBI Taxonomy" id="2724524"/>
    <lineage>
        <taxon>Bacteria</taxon>
        <taxon>Bacillati</taxon>
        <taxon>Actinomycetota</taxon>
        <taxon>Actinomycetes</taxon>
        <taxon>Pseudonocardiales</taxon>
        <taxon>Pseudonocardiaceae</taxon>
        <taxon>Amycolatopsis</taxon>
    </lineage>
</organism>
<dbReference type="InterPro" id="IPR036388">
    <property type="entry name" value="WH-like_DNA-bd_sf"/>
</dbReference>
<evidence type="ECO:0000256" key="4">
    <source>
        <dbReference type="ARBA" id="ARBA00023163"/>
    </source>
</evidence>
<dbReference type="PANTHER" id="PTHR30346:SF0">
    <property type="entry name" value="HCA OPERON TRANSCRIPTIONAL ACTIVATOR HCAR"/>
    <property type="match status" value="1"/>
</dbReference>
<dbReference type="PRINTS" id="PR00039">
    <property type="entry name" value="HTHLYSR"/>
</dbReference>
<proteinExistence type="inferred from homology"/>
<accession>A0ABX1J667</accession>
<keyword evidence="2" id="KW-0805">Transcription regulation</keyword>
<protein>
    <submittedName>
        <fullName evidence="6">LysR family transcriptional regulator</fullName>
    </submittedName>
</protein>
<dbReference type="InterPro" id="IPR036390">
    <property type="entry name" value="WH_DNA-bd_sf"/>
</dbReference>
<dbReference type="EMBL" id="JAAXLS010000014">
    <property type="protein sequence ID" value="NKQ55287.1"/>
    <property type="molecule type" value="Genomic_DNA"/>
</dbReference>
<evidence type="ECO:0000256" key="1">
    <source>
        <dbReference type="ARBA" id="ARBA00009437"/>
    </source>
</evidence>
<dbReference type="SUPFAM" id="SSF46785">
    <property type="entry name" value="Winged helix' DNA-binding domain"/>
    <property type="match status" value="1"/>
</dbReference>
<evidence type="ECO:0000313" key="6">
    <source>
        <dbReference type="EMBL" id="NKQ55287.1"/>
    </source>
</evidence>
<dbReference type="RefSeq" id="WP_168518087.1">
    <property type="nucleotide sequence ID" value="NZ_JAAXLS010000014.1"/>
</dbReference>
<dbReference type="PROSITE" id="PS50931">
    <property type="entry name" value="HTH_LYSR"/>
    <property type="match status" value="1"/>
</dbReference>
<dbReference type="InterPro" id="IPR000847">
    <property type="entry name" value="LysR_HTH_N"/>
</dbReference>
<comment type="similarity">
    <text evidence="1">Belongs to the LysR transcriptional regulatory family.</text>
</comment>
<evidence type="ECO:0000259" key="5">
    <source>
        <dbReference type="PROSITE" id="PS50931"/>
    </source>
</evidence>